<dbReference type="Proteomes" id="UP000799779">
    <property type="component" value="Unassembled WGS sequence"/>
</dbReference>
<dbReference type="EMBL" id="ML977649">
    <property type="protein sequence ID" value="KAF1994929.1"/>
    <property type="molecule type" value="Genomic_DNA"/>
</dbReference>
<dbReference type="GO" id="GO:0006351">
    <property type="term" value="P:DNA-templated transcription"/>
    <property type="evidence" value="ECO:0007669"/>
    <property type="project" value="InterPro"/>
</dbReference>
<evidence type="ECO:0000313" key="4">
    <source>
        <dbReference type="EMBL" id="KAF1994929.1"/>
    </source>
</evidence>
<evidence type="ECO:0000256" key="2">
    <source>
        <dbReference type="ARBA" id="ARBA00023242"/>
    </source>
</evidence>
<dbReference type="GO" id="GO:0003677">
    <property type="term" value="F:DNA binding"/>
    <property type="evidence" value="ECO:0007669"/>
    <property type="project" value="InterPro"/>
</dbReference>
<keyword evidence="2" id="KW-0539">Nucleus</keyword>
<accession>A0A6A5W1Y8</accession>
<sequence length="641" mass="71792">MIIRRSRPRKSSSRLDAEQPIFAAQTLSEDGITDPIAIQSYRPGYLGPTSYAAILPTENGTPVLGERELSVDSQEDSNVGFFQQHLFNKSLREQMTAEVLRSLRLFPRILELVKLYCSNNQAGYVPTPLVSSAVRALQETVDRWKLMTSAPDPRLIALVLENTCQPLNIPPETAAKDFYKLVTGDNLRLEIVAVLFAIAGRSNFFGLAADSWNEVHRRSARPAFTQEMLRSSRTCLILCFDLSPVNDVLVWMFYENFLLTSIISGYTGPPTWRRLGELATIIYALGIHKESSGSSLPTFILETRRRVFCSAYTADKTVSTFLGRPLRISKKHTDIKLPLDLSDEDLTSDDVTFQMACQSLGEDGWNLNGRYYRASWNRLRYISSQFREEILDLALSKVDAQVEQQLLDISHRSRTSWEALPTHLRYWPQCWESELPSGVCLMLTVVYLTHLYNEFMIQKLLDRPPLTLNVPLLRVSMDLLSTGLTLGAIRDRTYDVHRDFLHVILLHGIPSGSVLATALQEQSRTSQPFPPSISRSEIIRTLSVLISHLDAASGNLKAITPSDGNYNLCRKAAKTFTRVIDAVLDPKEVERTPTSGTEFGSLDFELGLLGAPTLEGLDGLEGGVGELWEGFDWGGVGQWAL</sequence>
<dbReference type="InterPro" id="IPR007219">
    <property type="entry name" value="XnlR_reg_dom"/>
</dbReference>
<feature type="domain" description="Xylanolytic transcriptional activator regulatory" evidence="3">
    <location>
        <begin position="271"/>
        <end position="344"/>
    </location>
</feature>
<evidence type="ECO:0000256" key="1">
    <source>
        <dbReference type="ARBA" id="ARBA00004123"/>
    </source>
</evidence>
<dbReference type="InterPro" id="IPR050613">
    <property type="entry name" value="Sec_Metabolite_Reg"/>
</dbReference>
<comment type="subcellular location">
    <subcellularLocation>
        <location evidence="1">Nucleus</location>
    </subcellularLocation>
</comment>
<gene>
    <name evidence="4" type="ORF">P154DRAFT_446640</name>
</gene>
<dbReference type="CDD" id="cd12148">
    <property type="entry name" value="fungal_TF_MHR"/>
    <property type="match status" value="1"/>
</dbReference>
<dbReference type="GO" id="GO:0008270">
    <property type="term" value="F:zinc ion binding"/>
    <property type="evidence" value="ECO:0007669"/>
    <property type="project" value="InterPro"/>
</dbReference>
<reference evidence="4" key="1">
    <citation type="journal article" date="2020" name="Stud. Mycol.">
        <title>101 Dothideomycetes genomes: a test case for predicting lifestyles and emergence of pathogens.</title>
        <authorList>
            <person name="Haridas S."/>
            <person name="Albert R."/>
            <person name="Binder M."/>
            <person name="Bloem J."/>
            <person name="Labutti K."/>
            <person name="Salamov A."/>
            <person name="Andreopoulos B."/>
            <person name="Baker S."/>
            <person name="Barry K."/>
            <person name="Bills G."/>
            <person name="Bluhm B."/>
            <person name="Cannon C."/>
            <person name="Castanera R."/>
            <person name="Culley D."/>
            <person name="Daum C."/>
            <person name="Ezra D."/>
            <person name="Gonzalez J."/>
            <person name="Henrissat B."/>
            <person name="Kuo A."/>
            <person name="Liang C."/>
            <person name="Lipzen A."/>
            <person name="Lutzoni F."/>
            <person name="Magnuson J."/>
            <person name="Mondo S."/>
            <person name="Nolan M."/>
            <person name="Ohm R."/>
            <person name="Pangilinan J."/>
            <person name="Park H.-J."/>
            <person name="Ramirez L."/>
            <person name="Alfaro M."/>
            <person name="Sun H."/>
            <person name="Tritt A."/>
            <person name="Yoshinaga Y."/>
            <person name="Zwiers L.-H."/>
            <person name="Turgeon B."/>
            <person name="Goodwin S."/>
            <person name="Spatafora J."/>
            <person name="Crous P."/>
            <person name="Grigoriev I."/>
        </authorList>
    </citation>
    <scope>NUCLEOTIDE SEQUENCE</scope>
    <source>
        <strain evidence="4">CBS 123094</strain>
    </source>
</reference>
<dbReference type="OrthoDB" id="4898680at2759"/>
<proteinExistence type="predicted"/>
<keyword evidence="5" id="KW-1185">Reference proteome</keyword>
<name>A0A6A5W1Y8_9PLEO</name>
<evidence type="ECO:0000259" key="3">
    <source>
        <dbReference type="SMART" id="SM00906"/>
    </source>
</evidence>
<dbReference type="PANTHER" id="PTHR31001:SF82">
    <property type="entry name" value="ZN(II)2CYS6 TRANSCRIPTION FACTOR (EUROFUNG)"/>
    <property type="match status" value="1"/>
</dbReference>
<evidence type="ECO:0000313" key="5">
    <source>
        <dbReference type="Proteomes" id="UP000799779"/>
    </source>
</evidence>
<dbReference type="SMART" id="SM00906">
    <property type="entry name" value="Fungal_trans"/>
    <property type="match status" value="1"/>
</dbReference>
<dbReference type="AlphaFoldDB" id="A0A6A5W1Y8"/>
<protein>
    <recommendedName>
        <fullName evidence="3">Xylanolytic transcriptional activator regulatory domain-containing protein</fullName>
    </recommendedName>
</protein>
<dbReference type="PANTHER" id="PTHR31001">
    <property type="entry name" value="UNCHARACTERIZED TRANSCRIPTIONAL REGULATORY PROTEIN"/>
    <property type="match status" value="1"/>
</dbReference>
<dbReference type="GO" id="GO:0005634">
    <property type="term" value="C:nucleus"/>
    <property type="evidence" value="ECO:0007669"/>
    <property type="project" value="UniProtKB-SubCell"/>
</dbReference>
<organism evidence="4 5">
    <name type="scientific">Amniculicola lignicola CBS 123094</name>
    <dbReference type="NCBI Taxonomy" id="1392246"/>
    <lineage>
        <taxon>Eukaryota</taxon>
        <taxon>Fungi</taxon>
        <taxon>Dikarya</taxon>
        <taxon>Ascomycota</taxon>
        <taxon>Pezizomycotina</taxon>
        <taxon>Dothideomycetes</taxon>
        <taxon>Pleosporomycetidae</taxon>
        <taxon>Pleosporales</taxon>
        <taxon>Amniculicolaceae</taxon>
        <taxon>Amniculicola</taxon>
    </lineage>
</organism>
<dbReference type="Pfam" id="PF04082">
    <property type="entry name" value="Fungal_trans"/>
    <property type="match status" value="1"/>
</dbReference>